<dbReference type="KEGG" id="bse:Bsel_1075"/>
<dbReference type="InterPro" id="IPR036634">
    <property type="entry name" value="PRD_sf"/>
</dbReference>
<keyword evidence="4" id="KW-1185">Reference proteome</keyword>
<accession>D6Y0Y9</accession>
<dbReference type="eggNOG" id="COG3711">
    <property type="taxonomic scope" value="Bacteria"/>
</dbReference>
<protein>
    <submittedName>
        <fullName evidence="3">Transcriptional antiterminator, BglG</fullName>
    </submittedName>
</protein>
<feature type="domain" description="PRD" evidence="2">
    <location>
        <begin position="172"/>
        <end position="280"/>
    </location>
</feature>
<dbReference type="PROSITE" id="PS51372">
    <property type="entry name" value="PRD_2"/>
    <property type="match status" value="2"/>
</dbReference>
<gene>
    <name evidence="3" type="ordered locus">Bsel_1075</name>
</gene>
<dbReference type="Gene3D" id="1.10.1790.10">
    <property type="entry name" value="PRD domain"/>
    <property type="match status" value="1"/>
</dbReference>
<dbReference type="NCBIfam" id="NF047357">
    <property type="entry name" value="antiterm_GlcT"/>
    <property type="match status" value="1"/>
</dbReference>
<evidence type="ECO:0000313" key="3">
    <source>
        <dbReference type="EMBL" id="ADH98593.1"/>
    </source>
</evidence>
<dbReference type="STRING" id="439292.Bsel_1075"/>
<dbReference type="GO" id="GO:0003723">
    <property type="term" value="F:RNA binding"/>
    <property type="evidence" value="ECO:0007669"/>
    <property type="project" value="InterPro"/>
</dbReference>
<dbReference type="Gene3D" id="1.20.890.100">
    <property type="match status" value="1"/>
</dbReference>
<dbReference type="Proteomes" id="UP000000271">
    <property type="component" value="Chromosome"/>
</dbReference>
<dbReference type="SUPFAM" id="SSF50151">
    <property type="entry name" value="SacY-like RNA-binding domain"/>
    <property type="match status" value="1"/>
</dbReference>
<reference evidence="3" key="1">
    <citation type="submission" date="2009-10" db="EMBL/GenBank/DDBJ databases">
        <title>Complete sequence of Bacillus selenitireducens MLS10.</title>
        <authorList>
            <consortium name="US DOE Joint Genome Institute"/>
            <person name="Lucas S."/>
            <person name="Copeland A."/>
            <person name="Lapidus A."/>
            <person name="Glavina del Rio T."/>
            <person name="Dalin E."/>
            <person name="Tice H."/>
            <person name="Bruce D."/>
            <person name="Goodwin L."/>
            <person name="Pitluck S."/>
            <person name="Sims D."/>
            <person name="Brettin T."/>
            <person name="Detter J.C."/>
            <person name="Han C."/>
            <person name="Larimer F."/>
            <person name="Land M."/>
            <person name="Hauser L."/>
            <person name="Kyrpides N."/>
            <person name="Ovchinnikova G."/>
            <person name="Stolz J."/>
        </authorList>
    </citation>
    <scope>NUCLEOTIDE SEQUENCE [LARGE SCALE GENOMIC DNA]</scope>
    <source>
        <strain evidence="3">MLS10</strain>
    </source>
</reference>
<organism evidence="3 4">
    <name type="scientific">Bacillus selenitireducens (strain ATCC 700615 / DSM 15326 / MLS10)</name>
    <dbReference type="NCBI Taxonomy" id="439292"/>
    <lineage>
        <taxon>Bacteria</taxon>
        <taxon>Bacillati</taxon>
        <taxon>Bacillota</taxon>
        <taxon>Bacilli</taxon>
        <taxon>Bacillales</taxon>
        <taxon>Bacillaceae</taxon>
        <taxon>Salisediminibacterium</taxon>
    </lineage>
</organism>
<evidence type="ECO:0000256" key="1">
    <source>
        <dbReference type="ARBA" id="ARBA00022737"/>
    </source>
</evidence>
<dbReference type="GO" id="GO:0006355">
    <property type="term" value="P:regulation of DNA-templated transcription"/>
    <property type="evidence" value="ECO:0007669"/>
    <property type="project" value="InterPro"/>
</dbReference>
<dbReference type="InterPro" id="IPR011608">
    <property type="entry name" value="PRD"/>
</dbReference>
<dbReference type="InterPro" id="IPR050661">
    <property type="entry name" value="BglG_antiterminators"/>
</dbReference>
<dbReference type="PANTHER" id="PTHR30185">
    <property type="entry name" value="CRYPTIC BETA-GLUCOSIDE BGL OPERON ANTITERMINATOR"/>
    <property type="match status" value="1"/>
</dbReference>
<dbReference type="Gene3D" id="1.20.58.1950">
    <property type="match status" value="1"/>
</dbReference>
<name>D6Y0Y9_BACIE</name>
<dbReference type="SUPFAM" id="SSF63520">
    <property type="entry name" value="PTS-regulatory domain, PRD"/>
    <property type="match status" value="2"/>
</dbReference>
<evidence type="ECO:0000259" key="2">
    <source>
        <dbReference type="PROSITE" id="PS51372"/>
    </source>
</evidence>
<dbReference type="Pfam" id="PF03123">
    <property type="entry name" value="CAT_RBD"/>
    <property type="match status" value="1"/>
</dbReference>
<dbReference type="EMBL" id="CP001791">
    <property type="protein sequence ID" value="ADH98593.1"/>
    <property type="molecule type" value="Genomic_DNA"/>
</dbReference>
<feature type="domain" description="PRD" evidence="2">
    <location>
        <begin position="66"/>
        <end position="171"/>
    </location>
</feature>
<proteinExistence type="predicted"/>
<dbReference type="OrthoDB" id="9813552at2"/>
<dbReference type="Gene3D" id="2.30.24.10">
    <property type="entry name" value="CAT RNA-binding domain"/>
    <property type="match status" value="1"/>
</dbReference>
<dbReference type="SMART" id="SM01061">
    <property type="entry name" value="CAT_RBD"/>
    <property type="match status" value="1"/>
</dbReference>
<dbReference type="InterPro" id="IPR004341">
    <property type="entry name" value="CAT_RNA-bd_dom"/>
</dbReference>
<dbReference type="RefSeq" id="WP_013172017.1">
    <property type="nucleotide sequence ID" value="NC_014219.1"/>
</dbReference>
<keyword evidence="1" id="KW-0677">Repeat</keyword>
<evidence type="ECO:0000313" key="4">
    <source>
        <dbReference type="Proteomes" id="UP000000271"/>
    </source>
</evidence>
<dbReference type="HOGENOM" id="CLU_078802_0_0_9"/>
<sequence>MLAVTKILNNNVVIAHHPDYGEVVLIGKGLGFGKKPGDEIAGLEAEKFFVLKDKNEQEQHKSLLEYVDEQFVGVMNEFIDKLETRFGANLNEHIHIGLTDHLHFAVKRIENGQGIHNPFLQETELAYPQEFAVATELTEWFGNQVGIRIPPGEIGFITLHIHSALTNRDLGDINRHTQMVSELVGMIEENLKMTIDRRDMNYLRLVRHLHHAIERIQFENYVDNQDALKAVLQKEYPVCYNLAWKLMKVMQRRLKRSVPDAEAVYLTLHLQRIVDNVREIE</sequence>
<dbReference type="AlphaFoldDB" id="D6Y0Y9"/>
<dbReference type="PANTHER" id="PTHR30185:SF16">
    <property type="entry name" value="PROTEIN GLCT"/>
    <property type="match status" value="1"/>
</dbReference>
<dbReference type="Pfam" id="PF00874">
    <property type="entry name" value="PRD"/>
    <property type="match status" value="2"/>
</dbReference>
<dbReference type="InterPro" id="IPR036650">
    <property type="entry name" value="CAT_RNA-bd_dom_sf"/>
</dbReference>